<feature type="region of interest" description="Disordered" evidence="1">
    <location>
        <begin position="164"/>
        <end position="193"/>
    </location>
</feature>
<reference evidence="2 3" key="1">
    <citation type="submission" date="2024-06" db="EMBL/GenBank/DDBJ databases">
        <title>A chromosome-level genome assembly of beet webworm, Loxostege sticticalis.</title>
        <authorList>
            <person name="Zhang Y."/>
        </authorList>
    </citation>
    <scope>NUCLEOTIDE SEQUENCE [LARGE SCALE GENOMIC DNA]</scope>
    <source>
        <strain evidence="2">AQ026</strain>
        <tissue evidence="2">Whole body</tissue>
    </source>
</reference>
<protein>
    <recommendedName>
        <fullName evidence="4">Mutant cadherin</fullName>
    </recommendedName>
</protein>
<evidence type="ECO:0000256" key="1">
    <source>
        <dbReference type="SAM" id="MobiDB-lite"/>
    </source>
</evidence>
<sequence length="409" mass="45702">MANTLKCVACNIVIDELLAYIQNKISVVDEETLKRISLLFESLPTDICKIVRKRKGKEERDMDDIIGLFKSTDPDIIPVFVARDLERLPPILFDHLDCTKLLKDLTRLNCEIENVKNTYATVKQIEELRSYMHDLKNSSIPPSPPSVYPTAYVNMRRGAWNTESGPVGLTLSHNDTSDEHELQQSRNSVHRGSEILTSELPPESKLNQNDLILCTPRPREACKSNATSVPVVSAMIAVGKDTVGAATISCERSDDVHAAPLSPIAACSRASKLTSPGAMVANGKRWNTVKKKTKYKFLGEAGKAKTSLSSFKAAEKRMPIFITNIHPETMEADIIDYIKEKTQEKVSLEKINTKKAVDHKAYKFFVAMSKVSLFLDEKIWPEGIIFRRFVHYKNRRAGTMTSADGTAST</sequence>
<keyword evidence="3" id="KW-1185">Reference proteome</keyword>
<organism evidence="2 3">
    <name type="scientific">Loxostege sticticalis</name>
    <name type="common">Beet webworm moth</name>
    <dbReference type="NCBI Taxonomy" id="481309"/>
    <lineage>
        <taxon>Eukaryota</taxon>
        <taxon>Metazoa</taxon>
        <taxon>Ecdysozoa</taxon>
        <taxon>Arthropoda</taxon>
        <taxon>Hexapoda</taxon>
        <taxon>Insecta</taxon>
        <taxon>Pterygota</taxon>
        <taxon>Neoptera</taxon>
        <taxon>Endopterygota</taxon>
        <taxon>Lepidoptera</taxon>
        <taxon>Glossata</taxon>
        <taxon>Ditrysia</taxon>
        <taxon>Pyraloidea</taxon>
        <taxon>Crambidae</taxon>
        <taxon>Pyraustinae</taxon>
        <taxon>Loxostege</taxon>
    </lineage>
</organism>
<gene>
    <name evidence="2" type="ORF">ABMA27_010478</name>
</gene>
<comment type="caution">
    <text evidence="2">The sequence shown here is derived from an EMBL/GenBank/DDBJ whole genome shotgun (WGS) entry which is preliminary data.</text>
</comment>
<evidence type="ECO:0008006" key="4">
    <source>
        <dbReference type="Google" id="ProtNLM"/>
    </source>
</evidence>
<accession>A0ABR3H5V7</accession>
<evidence type="ECO:0000313" key="2">
    <source>
        <dbReference type="EMBL" id="KAL0860171.1"/>
    </source>
</evidence>
<dbReference type="EMBL" id="JBEUOH010000026">
    <property type="protein sequence ID" value="KAL0860171.1"/>
    <property type="molecule type" value="Genomic_DNA"/>
</dbReference>
<name>A0ABR3H5V7_LOXSC</name>
<dbReference type="Proteomes" id="UP001549920">
    <property type="component" value="Unassembled WGS sequence"/>
</dbReference>
<proteinExistence type="predicted"/>
<evidence type="ECO:0000313" key="3">
    <source>
        <dbReference type="Proteomes" id="UP001549920"/>
    </source>
</evidence>